<evidence type="ECO:0000313" key="2">
    <source>
        <dbReference type="EMBL" id="QRV38147.1"/>
    </source>
</evidence>
<dbReference type="EMBL" id="CP070245">
    <property type="protein sequence ID" value="QRV38147.1"/>
    <property type="molecule type" value="Genomic_DNA"/>
</dbReference>
<organism evidence="2 5">
    <name type="scientific">Streptomyces californicus</name>
    <dbReference type="NCBI Taxonomy" id="67351"/>
    <lineage>
        <taxon>Bacteria</taxon>
        <taxon>Bacillati</taxon>
        <taxon>Actinomycetota</taxon>
        <taxon>Actinomycetes</taxon>
        <taxon>Kitasatosporales</taxon>
        <taxon>Streptomycetaceae</taxon>
        <taxon>Streptomyces</taxon>
    </lineage>
</organism>
<reference evidence="4 5" key="1">
    <citation type="submission" date="2021-02" db="EMBL/GenBank/DDBJ databases">
        <title>FDA dAtabase for Regulatory Grade micrObial Sequences (FDA-ARGOS): Supporting development and validation of Infectious Disease Dx tests.</title>
        <authorList>
            <person name="Sproer C."/>
            <person name="Gronow S."/>
            <person name="Severitt S."/>
            <person name="Schroder I."/>
            <person name="Tallon L."/>
            <person name="Sadzewicz L."/>
            <person name="Zhao X."/>
            <person name="Boylan J."/>
            <person name="Ott S."/>
            <person name="Bowen H."/>
            <person name="Vavikolanu K."/>
            <person name="Mehta A."/>
            <person name="Aluvathingal J."/>
            <person name="Nadendla S."/>
            <person name="Lowell S."/>
            <person name="Myers T."/>
            <person name="Yan Y."/>
            <person name="Sichtig H."/>
        </authorList>
    </citation>
    <scope>NUCLEOTIDE SEQUENCE [LARGE SCALE GENOMIC DNA]</scope>
    <source>
        <strain evidence="3 4">FDAARGOS_1211</strain>
        <strain evidence="2 5">FDAARGOS_1212</strain>
    </source>
</reference>
<name>A0ABD7D3Q2_9ACTN</name>
<dbReference type="AlphaFoldDB" id="A0ABD7D3Q2"/>
<feature type="compositionally biased region" description="Low complexity" evidence="1">
    <location>
        <begin position="1"/>
        <end position="13"/>
    </location>
</feature>
<keyword evidence="4" id="KW-1185">Reference proteome</keyword>
<evidence type="ECO:0000256" key="1">
    <source>
        <dbReference type="SAM" id="MobiDB-lite"/>
    </source>
</evidence>
<dbReference type="Proteomes" id="UP000598054">
    <property type="component" value="Chromosome"/>
</dbReference>
<protein>
    <submittedName>
        <fullName evidence="2">Uncharacterized protein</fullName>
    </submittedName>
</protein>
<accession>A0ABD7D3Q2</accession>
<dbReference type="RefSeq" id="WP_136975144.1">
    <property type="nucleotide sequence ID" value="NZ_CP070242.1"/>
</dbReference>
<evidence type="ECO:0000313" key="5">
    <source>
        <dbReference type="Proteomes" id="UP000623926"/>
    </source>
</evidence>
<feature type="region of interest" description="Disordered" evidence="1">
    <location>
        <begin position="1"/>
        <end position="122"/>
    </location>
</feature>
<evidence type="ECO:0000313" key="4">
    <source>
        <dbReference type="Proteomes" id="UP000598054"/>
    </source>
</evidence>
<gene>
    <name evidence="3" type="ORF">I6J41_01785</name>
    <name evidence="2" type="ORF">I6J42_31800</name>
</gene>
<feature type="compositionally biased region" description="Pro residues" evidence="1">
    <location>
        <begin position="14"/>
        <end position="38"/>
    </location>
</feature>
<proteinExistence type="predicted"/>
<sequence>MPPSMGPVVVVPVPHGPTPSAAPPTGPGRPAATPPAVAPGPSRTCSGGRPVPPPPPPAVADDGKHGSRTAARTDGRDASRVTDDEKASRPPRGGPDDDRGAEGDEDEGASHGREDTDDEWDD</sequence>
<dbReference type="Proteomes" id="UP000623926">
    <property type="component" value="Chromosome"/>
</dbReference>
<evidence type="ECO:0000313" key="3">
    <source>
        <dbReference type="EMBL" id="QRV39592.1"/>
    </source>
</evidence>
<feature type="compositionally biased region" description="Basic and acidic residues" evidence="1">
    <location>
        <begin position="61"/>
        <end position="114"/>
    </location>
</feature>
<dbReference type="EMBL" id="CP070249">
    <property type="protein sequence ID" value="QRV39592.1"/>
    <property type="molecule type" value="Genomic_DNA"/>
</dbReference>
<dbReference type="GeneID" id="63978220"/>